<gene>
    <name evidence="3" type="ORF">CPATCC_001116</name>
</gene>
<evidence type="ECO:0000256" key="2">
    <source>
        <dbReference type="SAM" id="MobiDB-lite"/>
    </source>
</evidence>
<organism evidence="3 4">
    <name type="scientific">Cryptosporidium parvum</name>
    <dbReference type="NCBI Taxonomy" id="5807"/>
    <lineage>
        <taxon>Eukaryota</taxon>
        <taxon>Sar</taxon>
        <taxon>Alveolata</taxon>
        <taxon>Apicomplexa</taxon>
        <taxon>Conoidasida</taxon>
        <taxon>Coccidia</taxon>
        <taxon>Eucoccidiorida</taxon>
        <taxon>Eimeriorina</taxon>
        <taxon>Cryptosporidiidae</taxon>
        <taxon>Cryptosporidium</taxon>
    </lineage>
</organism>
<feature type="coiled-coil region" evidence="1">
    <location>
        <begin position="276"/>
        <end position="319"/>
    </location>
</feature>
<feature type="compositionally biased region" description="Polar residues" evidence="2">
    <location>
        <begin position="54"/>
        <end position="64"/>
    </location>
</feature>
<accession>A0A7S7RH29</accession>
<reference evidence="3 4" key="1">
    <citation type="submission" date="2019-09" db="EMBL/GenBank/DDBJ databases">
        <title>Consistent, comparative and evidence-based genome assembly and annotation for Cryptosporidium parvum, C. hominis and C. tyzzeri.</title>
        <authorList>
            <person name="Baptista R.P."/>
            <person name="Li Y."/>
            <person name="Sateriale A."/>
            <person name="Ansell B."/>
            <person name="Jex A."/>
            <person name="Sanders M."/>
            <person name="Brooks K."/>
            <person name="Tracey A."/>
            <person name="Berriman M."/>
            <person name="Striepen B."/>
            <person name="Cotton J.A."/>
            <person name="Kissinger J.C."/>
        </authorList>
    </citation>
    <scope>NUCLEOTIDE SEQUENCE [LARGE SCALE GENOMIC DNA]</scope>
    <source>
        <strain evidence="3 4">IOWA-ATCC</strain>
    </source>
</reference>
<dbReference type="VEuPathDB" id="CryptoDB:CPATCC_0032230"/>
<dbReference type="AlphaFoldDB" id="A0A7S7RH29"/>
<evidence type="ECO:0000313" key="3">
    <source>
        <dbReference type="EMBL" id="QOY42476.1"/>
    </source>
</evidence>
<feature type="compositionally biased region" description="Basic and acidic residues" evidence="2">
    <location>
        <begin position="68"/>
        <end position="79"/>
    </location>
</feature>
<evidence type="ECO:0000256" key="1">
    <source>
        <dbReference type="SAM" id="Coils"/>
    </source>
</evidence>
<dbReference type="EMBL" id="CP044420">
    <property type="protein sequence ID" value="QOY42476.1"/>
    <property type="molecule type" value="Genomic_DNA"/>
</dbReference>
<feature type="region of interest" description="Disordered" evidence="2">
    <location>
        <begin position="44"/>
        <end position="79"/>
    </location>
</feature>
<proteinExistence type="predicted"/>
<evidence type="ECO:0000313" key="4">
    <source>
        <dbReference type="Proteomes" id="UP000593906"/>
    </source>
</evidence>
<feature type="region of interest" description="Disordered" evidence="2">
    <location>
        <begin position="682"/>
        <end position="712"/>
    </location>
</feature>
<dbReference type="OMA" id="DRVQRIN"/>
<keyword evidence="1" id="KW-0175">Coiled coil</keyword>
<feature type="compositionally biased region" description="Polar residues" evidence="2">
    <location>
        <begin position="700"/>
        <end position="712"/>
    </location>
</feature>
<feature type="compositionally biased region" description="Polar residues" evidence="2">
    <location>
        <begin position="559"/>
        <end position="579"/>
    </location>
</feature>
<sequence length="712" mass="82124">MELNSDKNFSITGIRKKTRKAVRPEIGESNIGIGCTSISRPSLMGMEKQRQEESNLSSLFSKRTSALKAEKKSEPRDENKVEALRQNLGSMGLNNRNREINDGKSSILKKSFKEDMIEKTVVVATEDTDAQIELNSTTNCPFLVGSGSEASYERSSEVKTVLRKSRYDYEQIYDEDSVSLKDLVSNLNSESMGVFGTSHDIEELSKWFSKMVGKFETFGLNIQSKLERLEQDLEENTKDLKGYGGDLEQVGINKTTNREEDENNLQNEPMSISERYSELIRLKNKLLEELSNVENEIMLEEMRIKKEESERRIRIEEYKSTRQVYKDELSSLTIIICWIEECLQNFVYPIQRKQSEYKLEISREGDLLKLIQEEISKIEKQEKVVLEKLREIQEIKRYKGEEKELLEEQIRLSQASKSDKIKNANFKEASMISQTIQVLQQEVLELEDSYSSVLHQEKEFMEKIERIRKSRQDEINRMDACKHEVLLNRKQRRQQLKLKVEQLKECKFSFDSEIFSENTSFILNLLSEKFYSQINSVLSFEIGLINQHDLEDGKEHGNVQIQPQQKQAESTEHSSQLENKQPDAITGSESELKPEHVLEEESPPSLNYEGVTVEYKHSEIQSEKEISSFLDNNYNTNDNNSSFDDRSGFDDKDYESQALSCDLVCTNNAHIARKADSDIYHETEIVSSSSSKKESGGESTNLDDPTQNSLSF</sequence>
<feature type="region of interest" description="Disordered" evidence="2">
    <location>
        <begin position="557"/>
        <end position="607"/>
    </location>
</feature>
<dbReference type="Proteomes" id="UP000593906">
    <property type="component" value="Chromosome 3"/>
</dbReference>
<name>A0A7S7RH29_CRYPV</name>
<protein>
    <submittedName>
        <fullName evidence="3">Uncharacterized protein</fullName>
    </submittedName>
</protein>
<feature type="compositionally biased region" description="Basic and acidic residues" evidence="2">
    <location>
        <begin position="590"/>
        <end position="599"/>
    </location>
</feature>